<evidence type="ECO:0000256" key="2">
    <source>
        <dbReference type="SAM" id="Coils"/>
    </source>
</evidence>
<dbReference type="KEGG" id="agi:FSB73_18325"/>
<dbReference type="InterPro" id="IPR050570">
    <property type="entry name" value="Cell_wall_metabolism_enzyme"/>
</dbReference>
<feature type="compositionally biased region" description="Low complexity" evidence="3">
    <location>
        <begin position="286"/>
        <end position="296"/>
    </location>
</feature>
<accession>A0A5B8VR03</accession>
<proteinExistence type="predicted"/>
<feature type="region of interest" description="Disordered" evidence="3">
    <location>
        <begin position="286"/>
        <end position="358"/>
    </location>
</feature>
<dbReference type="AlphaFoldDB" id="A0A5B8VR03"/>
<sequence>MLKKLFVCIILCSTSWVYSYGQQTRNEIQQEQKSLQKELDNLNETLSQVRQTRKLSLRELNLLEKKIKARHALIESINEEMEDLNRKITKYNGEVDANKKALDTLTTKYAQSLVFAYKNRGKYNYINFLFSANSFNEAIRRVAYLKSYRAYRETQADNIKKAQAVLRANIAKLESTKSDKRIAAGQQNNQLAALQSDRNEKDSAILDLKSREGEIGKEIAANAVKRRKLQEVLRQVIRREIQEAERKERERQARIAKAKEEEARRERIAEQQKIVKARQEALARQKAAAAAQAARQNNPPAGSQKTDQKTAQADAPANQGQVADNNASSNADKSGSDNAGPTKLREEQKSDVDAQRIGRSYNVLESTEKTLTQSLDFEKNRGHLPWPVTGGFISGAYGVQSIPGTTLKEVNDGIEITATGGNITVKSVASGTVSVVISDETYAVIVRHGKYFTTYSNLKDVAVQKGDEVKAGTILGHMATGMSGVPTVFFMVTDSQGNPLNPMTWIMNR</sequence>
<evidence type="ECO:0000256" key="3">
    <source>
        <dbReference type="SAM" id="MobiDB-lite"/>
    </source>
</evidence>
<dbReference type="Gene3D" id="2.70.70.10">
    <property type="entry name" value="Glucose Permease (Domain IIA)"/>
    <property type="match status" value="1"/>
</dbReference>
<protein>
    <submittedName>
        <fullName evidence="5">Peptidoglycan DD-metalloendopeptidase family protein</fullName>
    </submittedName>
</protein>
<dbReference type="RefSeq" id="WP_146785496.1">
    <property type="nucleotide sequence ID" value="NZ_CP042434.1"/>
</dbReference>
<keyword evidence="2" id="KW-0175">Coiled coil</keyword>
<dbReference type="Pfam" id="PF01551">
    <property type="entry name" value="Peptidase_M23"/>
    <property type="match status" value="1"/>
</dbReference>
<feature type="compositionally biased region" description="Basic and acidic residues" evidence="3">
    <location>
        <begin position="343"/>
        <end position="356"/>
    </location>
</feature>
<evidence type="ECO:0000259" key="4">
    <source>
        <dbReference type="Pfam" id="PF01551"/>
    </source>
</evidence>
<evidence type="ECO:0000256" key="1">
    <source>
        <dbReference type="ARBA" id="ARBA00022729"/>
    </source>
</evidence>
<keyword evidence="6" id="KW-1185">Reference proteome</keyword>
<gene>
    <name evidence="5" type="ORF">FSB73_18325</name>
</gene>
<feature type="coiled-coil region" evidence="2">
    <location>
        <begin position="25"/>
        <end position="101"/>
    </location>
</feature>
<evidence type="ECO:0000313" key="5">
    <source>
        <dbReference type="EMBL" id="QEC73332.1"/>
    </source>
</evidence>
<dbReference type="PANTHER" id="PTHR21666:SF289">
    <property type="entry name" value="L-ALA--D-GLU ENDOPEPTIDASE"/>
    <property type="match status" value="1"/>
</dbReference>
<name>A0A5B8VR03_9BACT</name>
<keyword evidence="1" id="KW-0732">Signal</keyword>
<dbReference type="CDD" id="cd12797">
    <property type="entry name" value="M23_peptidase"/>
    <property type="match status" value="1"/>
</dbReference>
<organism evidence="5 6">
    <name type="scientific">Arachidicoccus ginsenosidivorans</name>
    <dbReference type="NCBI Taxonomy" id="496057"/>
    <lineage>
        <taxon>Bacteria</taxon>
        <taxon>Pseudomonadati</taxon>
        <taxon>Bacteroidota</taxon>
        <taxon>Chitinophagia</taxon>
        <taxon>Chitinophagales</taxon>
        <taxon>Chitinophagaceae</taxon>
        <taxon>Arachidicoccus</taxon>
    </lineage>
</organism>
<reference evidence="5 6" key="1">
    <citation type="journal article" date="2017" name="Int. J. Syst. Evol. Microbiol.">
        <title>Arachidicoccus ginsenosidivorans sp. nov., with ginsenoside-converting activity isolated from ginseng cultivating soil.</title>
        <authorList>
            <person name="Siddiqi M.Z."/>
            <person name="Aslam Z."/>
            <person name="Im W.T."/>
        </authorList>
    </citation>
    <scope>NUCLEOTIDE SEQUENCE [LARGE SCALE GENOMIC DNA]</scope>
    <source>
        <strain evidence="5 6">Gsoil 809</strain>
    </source>
</reference>
<feature type="coiled-coil region" evidence="2">
    <location>
        <begin position="227"/>
        <end position="280"/>
    </location>
</feature>
<dbReference type="EMBL" id="CP042434">
    <property type="protein sequence ID" value="QEC73332.1"/>
    <property type="molecule type" value="Genomic_DNA"/>
</dbReference>
<dbReference type="InterPro" id="IPR011055">
    <property type="entry name" value="Dup_hybrid_motif"/>
</dbReference>
<dbReference type="SUPFAM" id="SSF51261">
    <property type="entry name" value="Duplicated hybrid motif"/>
    <property type="match status" value="1"/>
</dbReference>
<dbReference type="Proteomes" id="UP000321291">
    <property type="component" value="Chromosome"/>
</dbReference>
<dbReference type="OrthoDB" id="9815884at2"/>
<dbReference type="Gene3D" id="6.10.250.3150">
    <property type="match status" value="1"/>
</dbReference>
<dbReference type="PANTHER" id="PTHR21666">
    <property type="entry name" value="PEPTIDASE-RELATED"/>
    <property type="match status" value="1"/>
</dbReference>
<dbReference type="InterPro" id="IPR016047">
    <property type="entry name" value="M23ase_b-sheet_dom"/>
</dbReference>
<feature type="domain" description="M23ase beta-sheet core" evidence="4">
    <location>
        <begin position="410"/>
        <end position="502"/>
    </location>
</feature>
<feature type="compositionally biased region" description="Polar residues" evidence="3">
    <location>
        <begin position="297"/>
        <end position="311"/>
    </location>
</feature>
<feature type="compositionally biased region" description="Polar residues" evidence="3">
    <location>
        <begin position="318"/>
        <end position="339"/>
    </location>
</feature>
<dbReference type="GO" id="GO:0004222">
    <property type="term" value="F:metalloendopeptidase activity"/>
    <property type="evidence" value="ECO:0007669"/>
    <property type="project" value="TreeGrafter"/>
</dbReference>
<evidence type="ECO:0000313" key="6">
    <source>
        <dbReference type="Proteomes" id="UP000321291"/>
    </source>
</evidence>